<dbReference type="SUPFAM" id="SSF50370">
    <property type="entry name" value="Ricin B-like lectins"/>
    <property type="match status" value="2"/>
</dbReference>
<evidence type="ECO:0000256" key="2">
    <source>
        <dbReference type="SAM" id="SignalP"/>
    </source>
</evidence>
<dbReference type="Pfam" id="PF03752">
    <property type="entry name" value="ALF"/>
    <property type="match status" value="1"/>
</dbReference>
<dbReference type="RefSeq" id="WP_091296131.1">
    <property type="nucleotide sequence ID" value="NZ_FNON01000009.1"/>
</dbReference>
<evidence type="ECO:0000259" key="3">
    <source>
        <dbReference type="SMART" id="SM00458"/>
    </source>
</evidence>
<keyword evidence="5" id="KW-1185">Reference proteome</keyword>
<dbReference type="Proteomes" id="UP000199515">
    <property type="component" value="Unassembled WGS sequence"/>
</dbReference>
<dbReference type="EMBL" id="FNON01000009">
    <property type="protein sequence ID" value="SDZ06858.1"/>
    <property type="molecule type" value="Genomic_DNA"/>
</dbReference>
<evidence type="ECO:0000256" key="1">
    <source>
        <dbReference type="SAM" id="MobiDB-lite"/>
    </source>
</evidence>
<dbReference type="CDD" id="cd00161">
    <property type="entry name" value="beta-trefoil_Ricin-like"/>
    <property type="match status" value="2"/>
</dbReference>
<dbReference type="OrthoDB" id="3635032at2"/>
<dbReference type="PROSITE" id="PS50231">
    <property type="entry name" value="RICIN_B_LECTIN"/>
    <property type="match status" value="2"/>
</dbReference>
<feature type="signal peptide" evidence="2">
    <location>
        <begin position="1"/>
        <end position="29"/>
    </location>
</feature>
<accession>A0A1H3Q154</accession>
<dbReference type="InterPro" id="IPR005506">
    <property type="entry name" value="DUF312_ALF"/>
</dbReference>
<feature type="compositionally biased region" description="Basic and acidic residues" evidence="1">
    <location>
        <begin position="220"/>
        <end position="239"/>
    </location>
</feature>
<feature type="domain" description="Ricin B lectin" evidence="3">
    <location>
        <begin position="374"/>
        <end position="520"/>
    </location>
</feature>
<protein>
    <recommendedName>
        <fullName evidence="3">Ricin B lectin domain-containing protein</fullName>
    </recommendedName>
</protein>
<organism evidence="4 5">
    <name type="scientific">Amycolatopsis xylanica</name>
    <dbReference type="NCBI Taxonomy" id="589385"/>
    <lineage>
        <taxon>Bacteria</taxon>
        <taxon>Bacillati</taxon>
        <taxon>Actinomycetota</taxon>
        <taxon>Actinomycetes</taxon>
        <taxon>Pseudonocardiales</taxon>
        <taxon>Pseudonocardiaceae</taxon>
        <taxon>Amycolatopsis</taxon>
    </lineage>
</organism>
<proteinExistence type="predicted"/>
<dbReference type="AlphaFoldDB" id="A0A1H3Q154"/>
<evidence type="ECO:0000313" key="5">
    <source>
        <dbReference type="Proteomes" id="UP000199515"/>
    </source>
</evidence>
<feature type="domain" description="Ricin B lectin" evidence="3">
    <location>
        <begin position="534"/>
        <end position="678"/>
    </location>
</feature>
<evidence type="ECO:0000313" key="4">
    <source>
        <dbReference type="EMBL" id="SDZ06858.1"/>
    </source>
</evidence>
<dbReference type="InterPro" id="IPR035992">
    <property type="entry name" value="Ricin_B-like_lectins"/>
</dbReference>
<gene>
    <name evidence="4" type="ORF">SAMN05421504_10930</name>
</gene>
<feature type="region of interest" description="Disordered" evidence="1">
    <location>
        <begin position="220"/>
        <end position="240"/>
    </location>
</feature>
<dbReference type="InterPro" id="IPR000772">
    <property type="entry name" value="Ricin_B_lectin"/>
</dbReference>
<feature type="chain" id="PRO_5011644828" description="Ricin B lectin domain-containing protein" evidence="2">
    <location>
        <begin position="30"/>
        <end position="681"/>
    </location>
</feature>
<sequence length="681" mass="73196">MRNSRMHITAGVATLAVLASALGGGVAVAAPAVTTAASAPAAAADAPLEQSTVDEKMAAADAVGITLTPSTFSMNDTNFVLALWRKAEEGSEVKNAALAAFGSEDSYAPTRFIKTGIYQAYALDLKRIAAREKERKARMEARQSAVAQVPGWKPAADIYDVSDKDFVFAVWQNAKDGSQVKAGAAAVLRPENATPEALLKFIITDIKTLRDLDRQKEIADAEEQKRKEAEAKANKEAREAAAPAALNVPADASMLAMSDRDFADLIYRKTEGTEVRLAARAALDSTDPKAVHDFIFTGVHAAHQRDIDIANAKDREAKLRQVQEILDNAQRDGFQPNLVAAAKEALKNPTLTVLTEFLAKGQHEAAKLDFAKPKEGMVIELKGLQSGRCLQTAGYWDQPHQGANANGAGTELWDCVTGIKQRWVLHDRGGKYQLENVSSLRCLTVGGSVNNNDMLVQWDCDPADTAQLWEFVPVGDNGMFELRNVKSGKAASVLNGGTENAALVVQYTNTHASNQAWRLVDVNHNSRTLEMPTGEVYLKGLQSTRCLQMAGYWDQPNQGANANGAAAELWDCIGGAVKERWVLADAGDHKYTLKSVNSGKCLDVSGSRAVNGTPVVQWDCHGGANQQWVFYAGRNGAVKMVSAQTGGAVTVLNAATHNGALVQQFADSNGDEQLWTLLPKL</sequence>
<dbReference type="STRING" id="589385.SAMN05421504_10930"/>
<dbReference type="SMART" id="SM00458">
    <property type="entry name" value="RICIN"/>
    <property type="match status" value="2"/>
</dbReference>
<dbReference type="Pfam" id="PF00652">
    <property type="entry name" value="Ricin_B_lectin"/>
    <property type="match status" value="2"/>
</dbReference>
<name>A0A1H3Q154_9PSEU</name>
<reference evidence="4 5" key="1">
    <citation type="submission" date="2016-10" db="EMBL/GenBank/DDBJ databases">
        <authorList>
            <person name="de Groot N.N."/>
        </authorList>
    </citation>
    <scope>NUCLEOTIDE SEQUENCE [LARGE SCALE GENOMIC DNA]</scope>
    <source>
        <strain evidence="4 5">CPCC 202699</strain>
    </source>
</reference>
<dbReference type="Gene3D" id="2.80.10.50">
    <property type="match status" value="2"/>
</dbReference>
<keyword evidence="2" id="KW-0732">Signal</keyword>